<dbReference type="PANTHER" id="PTHR43464">
    <property type="entry name" value="METHYLTRANSFERASE"/>
    <property type="match status" value="1"/>
</dbReference>
<dbReference type="GO" id="GO:0032259">
    <property type="term" value="P:methylation"/>
    <property type="evidence" value="ECO:0007669"/>
    <property type="project" value="UniProtKB-KW"/>
</dbReference>
<dbReference type="EMBL" id="CP061169">
    <property type="protein sequence ID" value="QPZ38942.1"/>
    <property type="molecule type" value="Genomic_DNA"/>
</dbReference>
<name>A0ABX6YKS8_9MICO</name>
<dbReference type="InterPro" id="IPR029063">
    <property type="entry name" value="SAM-dependent_MTases_sf"/>
</dbReference>
<dbReference type="GO" id="GO:0008168">
    <property type="term" value="F:methyltransferase activity"/>
    <property type="evidence" value="ECO:0007669"/>
    <property type="project" value="UniProtKB-KW"/>
</dbReference>
<evidence type="ECO:0000256" key="2">
    <source>
        <dbReference type="ARBA" id="ARBA00022679"/>
    </source>
</evidence>
<accession>A0ABX6YKS8</accession>
<dbReference type="Pfam" id="PF13489">
    <property type="entry name" value="Methyltransf_23"/>
    <property type="match status" value="1"/>
</dbReference>
<dbReference type="PANTHER" id="PTHR43464:SF19">
    <property type="entry name" value="UBIQUINONE BIOSYNTHESIS O-METHYLTRANSFERASE, MITOCHONDRIAL"/>
    <property type="match status" value="1"/>
</dbReference>
<sequence length="235" mass="26195">MVDLRRRDAALTERMDDPDCDTELLRRTYRRFDVVNRLVAGWQRTYRVHVRPRLQAAQSRGRVPRLLDVGCGAGDVTRALERWALRDGLQVAVTGVDPDAVAIGEASNAASHSGSRARFLRVRAGDIDEEFDIVVSNHVLHHINDLPAFLHETAGCCASGGLLVHSDIERSLFAYAAFSALALPLTRGNLIREDGLLSIRRSYTASELRVVVPTPWHVTTQSPSRVLLRREMPRA</sequence>
<dbReference type="CDD" id="cd02440">
    <property type="entry name" value="AdoMet_MTases"/>
    <property type="match status" value="1"/>
</dbReference>
<reference evidence="4 5" key="1">
    <citation type="submission" date="2020-12" db="EMBL/GenBank/DDBJ databases">
        <title>Microbacterium sp. HY060.</title>
        <authorList>
            <person name="Zhou J."/>
        </authorList>
    </citation>
    <scope>NUCLEOTIDE SEQUENCE [LARGE SCALE GENOMIC DNA]</scope>
    <source>
        <strain evidence="4 5">HY60</strain>
    </source>
</reference>
<dbReference type="Gene3D" id="3.40.50.150">
    <property type="entry name" value="Vaccinia Virus protein VP39"/>
    <property type="match status" value="1"/>
</dbReference>
<keyword evidence="5" id="KW-1185">Reference proteome</keyword>
<keyword evidence="2" id="KW-0808">Transferase</keyword>
<keyword evidence="3" id="KW-0949">S-adenosyl-L-methionine</keyword>
<proteinExistence type="predicted"/>
<organism evidence="4 5">
    <name type="scientific">Paramicrobacterium chengjingii</name>
    <dbReference type="NCBI Taxonomy" id="2769067"/>
    <lineage>
        <taxon>Bacteria</taxon>
        <taxon>Bacillati</taxon>
        <taxon>Actinomycetota</taxon>
        <taxon>Actinomycetes</taxon>
        <taxon>Micrococcales</taxon>
        <taxon>Microbacteriaceae</taxon>
        <taxon>Paramicrobacterium</taxon>
    </lineage>
</organism>
<evidence type="ECO:0000256" key="3">
    <source>
        <dbReference type="ARBA" id="ARBA00022691"/>
    </source>
</evidence>
<evidence type="ECO:0000256" key="1">
    <source>
        <dbReference type="ARBA" id="ARBA00022603"/>
    </source>
</evidence>
<dbReference type="RefSeq" id="WP_166985093.1">
    <property type="nucleotide sequence ID" value="NZ_CP061169.1"/>
</dbReference>
<keyword evidence="1 4" id="KW-0489">Methyltransferase</keyword>
<dbReference type="Proteomes" id="UP000662814">
    <property type="component" value="Chromosome"/>
</dbReference>
<evidence type="ECO:0000313" key="4">
    <source>
        <dbReference type="EMBL" id="QPZ38942.1"/>
    </source>
</evidence>
<protein>
    <submittedName>
        <fullName evidence="4">Methyltransferase domain-containing protein</fullName>
    </submittedName>
</protein>
<dbReference type="SUPFAM" id="SSF53335">
    <property type="entry name" value="S-adenosyl-L-methionine-dependent methyltransferases"/>
    <property type="match status" value="1"/>
</dbReference>
<gene>
    <name evidence="4" type="ORF">HCR76_02230</name>
</gene>
<evidence type="ECO:0000313" key="5">
    <source>
        <dbReference type="Proteomes" id="UP000662814"/>
    </source>
</evidence>